<feature type="compositionally biased region" description="Acidic residues" evidence="8">
    <location>
        <begin position="466"/>
        <end position="478"/>
    </location>
</feature>
<evidence type="ECO:0000256" key="5">
    <source>
        <dbReference type="ARBA" id="ARBA00023139"/>
    </source>
</evidence>
<dbReference type="InterPro" id="IPR011990">
    <property type="entry name" value="TPR-like_helical_dom_sf"/>
</dbReference>
<evidence type="ECO:0000256" key="1">
    <source>
        <dbReference type="ARBA" id="ARBA00022729"/>
    </source>
</evidence>
<evidence type="ECO:0000313" key="10">
    <source>
        <dbReference type="Proteomes" id="UP000199556"/>
    </source>
</evidence>
<feature type="region of interest" description="Disordered" evidence="8">
    <location>
        <begin position="458"/>
        <end position="480"/>
    </location>
</feature>
<evidence type="ECO:0000256" key="4">
    <source>
        <dbReference type="ARBA" id="ARBA00023136"/>
    </source>
</evidence>
<dbReference type="EMBL" id="FOUO01000007">
    <property type="protein sequence ID" value="SFM49291.1"/>
    <property type="molecule type" value="Genomic_DNA"/>
</dbReference>
<evidence type="ECO:0008006" key="11">
    <source>
        <dbReference type="Google" id="ProtNLM"/>
    </source>
</evidence>
<evidence type="ECO:0000256" key="7">
    <source>
        <dbReference type="ARBA" id="ARBA00023288"/>
    </source>
</evidence>
<dbReference type="GO" id="GO:0030234">
    <property type="term" value="F:enzyme regulator activity"/>
    <property type="evidence" value="ECO:0007669"/>
    <property type="project" value="TreeGrafter"/>
</dbReference>
<reference evidence="9 10" key="1">
    <citation type="submission" date="2016-10" db="EMBL/GenBank/DDBJ databases">
        <authorList>
            <person name="de Groot N.N."/>
        </authorList>
    </citation>
    <scope>NUCLEOTIDE SEQUENCE [LARGE SCALE GENOMIC DNA]</scope>
    <source>
        <strain evidence="9 10">DSM 4180</strain>
    </source>
</reference>
<keyword evidence="10" id="KW-1185">Reference proteome</keyword>
<evidence type="ECO:0000313" key="9">
    <source>
        <dbReference type="EMBL" id="SFM49291.1"/>
    </source>
</evidence>
<keyword evidence="2" id="KW-0133">Cell shape</keyword>
<dbReference type="Gene3D" id="1.25.40.650">
    <property type="match status" value="1"/>
</dbReference>
<dbReference type="PANTHER" id="PTHR38038:SF1">
    <property type="entry name" value="PENICILLIN-BINDING PROTEIN ACTIVATOR LPOA"/>
    <property type="match status" value="1"/>
</dbReference>
<dbReference type="STRING" id="195064.SAMN05421721_10746"/>
<protein>
    <recommendedName>
        <fullName evidence="11">Penicillin-binding protein activator</fullName>
    </recommendedName>
</protein>
<dbReference type="GO" id="GO:0009252">
    <property type="term" value="P:peptidoglycan biosynthetic process"/>
    <property type="evidence" value="ECO:0007669"/>
    <property type="project" value="UniProtKB-KW"/>
</dbReference>
<sequence length="643" mass="70577">MTHCTIPHPHRRAPSRPRPWRPLVAGATIFLLLLLSGCAGMAPAPPADAPLLEEARELASAGEYEAAARRYLQAAGETRGAPRAQLQLEALDLLSREAAGKEAWQQAQALAAELAGQELRGRDRGRLALMQARLALHQGDPETALERLPPEPGELDAALLQQVMEIRGRARWALDQWTGAVADLAAAAAAGDDAQRRSRVEALWTRLSEAPDQVLEGLAREDLPPDAKGWVRLARLARDPAPRPRDLEEWRRSHPGHPAHPRITQRLTERWEQARRSPGRVAVLLPLSGPLATAGRAIQEGITAAYFDLPPDRRPRLEFHDTTGDAARAQEHYRAAVQGGAQWVIGPLTRAAVEELAAEEELSVPTLALNQIPGDGPFPEDLYQFGLNPEDEARQVAERAILDGLQQAVILAPDTALGVRLQRAFEARFSALAGVVREVGYYPATATDFEALIKDTLHIRPPPEDPTSEDDETGEEEEAPRYREDVDLIFLAASPQQARLIRPQLRYHHAGSLPVMATSHIYTAQPDPSMDEDLGGILFADIPWVLEEANPRPELRRRLDERGSEAAHRLPRLVALGFDALHLLPRLGELARGDGAGYEGLTGRLHLDGRGRVLRTLNWARFMDGRPQLLRGGTVAPLPLDAP</sequence>
<evidence type="ECO:0000256" key="3">
    <source>
        <dbReference type="ARBA" id="ARBA00022984"/>
    </source>
</evidence>
<accession>A0A1I4RAL2</accession>
<proteinExistence type="predicted"/>
<dbReference type="GO" id="GO:0031241">
    <property type="term" value="C:periplasmic side of cell outer membrane"/>
    <property type="evidence" value="ECO:0007669"/>
    <property type="project" value="TreeGrafter"/>
</dbReference>
<evidence type="ECO:0000256" key="6">
    <source>
        <dbReference type="ARBA" id="ARBA00023237"/>
    </source>
</evidence>
<dbReference type="CDD" id="cd06339">
    <property type="entry name" value="PBP1_YraM_LppC_lipoprotein-like"/>
    <property type="match status" value="1"/>
</dbReference>
<evidence type="ECO:0000256" key="2">
    <source>
        <dbReference type="ARBA" id="ARBA00022960"/>
    </source>
</evidence>
<keyword evidence="6" id="KW-0998">Cell outer membrane</keyword>
<dbReference type="Pfam" id="PF04348">
    <property type="entry name" value="LppC"/>
    <property type="match status" value="1"/>
</dbReference>
<dbReference type="Gene3D" id="1.25.40.10">
    <property type="entry name" value="Tetratricopeptide repeat domain"/>
    <property type="match status" value="1"/>
</dbReference>
<keyword evidence="3" id="KW-0573">Peptidoglycan synthesis</keyword>
<gene>
    <name evidence="9" type="ORF">SAMN05421721_10746</name>
</gene>
<dbReference type="SUPFAM" id="SSF53822">
    <property type="entry name" value="Periplasmic binding protein-like I"/>
    <property type="match status" value="1"/>
</dbReference>
<organism evidence="9 10">
    <name type="scientific">Ectothiorhodospira mobilis</name>
    <dbReference type="NCBI Taxonomy" id="195064"/>
    <lineage>
        <taxon>Bacteria</taxon>
        <taxon>Pseudomonadati</taxon>
        <taxon>Pseudomonadota</taxon>
        <taxon>Gammaproteobacteria</taxon>
        <taxon>Chromatiales</taxon>
        <taxon>Ectothiorhodospiraceae</taxon>
        <taxon>Ectothiorhodospira</taxon>
    </lineage>
</organism>
<keyword evidence="7" id="KW-0449">Lipoprotein</keyword>
<dbReference type="Gene3D" id="3.40.50.2300">
    <property type="match status" value="2"/>
</dbReference>
<name>A0A1I4RAL2_ECTMO</name>
<dbReference type="InterPro" id="IPR028082">
    <property type="entry name" value="Peripla_BP_I"/>
</dbReference>
<keyword evidence="5" id="KW-0564">Palmitate</keyword>
<dbReference type="Proteomes" id="UP000199556">
    <property type="component" value="Unassembled WGS sequence"/>
</dbReference>
<keyword evidence="4" id="KW-0472">Membrane</keyword>
<keyword evidence="1" id="KW-0732">Signal</keyword>
<dbReference type="GO" id="GO:0008360">
    <property type="term" value="P:regulation of cell shape"/>
    <property type="evidence" value="ECO:0007669"/>
    <property type="project" value="UniProtKB-KW"/>
</dbReference>
<dbReference type="PANTHER" id="PTHR38038">
    <property type="entry name" value="PENICILLIN-BINDING PROTEIN ACTIVATOR LPOA"/>
    <property type="match status" value="1"/>
</dbReference>
<evidence type="ECO:0000256" key="8">
    <source>
        <dbReference type="SAM" id="MobiDB-lite"/>
    </source>
</evidence>
<dbReference type="AlphaFoldDB" id="A0A1I4RAL2"/>
<dbReference type="OrthoDB" id="6708821at2"/>
<dbReference type="InterPro" id="IPR007443">
    <property type="entry name" value="LpoA"/>
</dbReference>